<dbReference type="GO" id="GO:0006631">
    <property type="term" value="P:fatty acid metabolic process"/>
    <property type="evidence" value="ECO:0007669"/>
    <property type="project" value="UniProtKB-KW"/>
</dbReference>
<dbReference type="GO" id="GO:0016874">
    <property type="term" value="F:ligase activity"/>
    <property type="evidence" value="ECO:0007669"/>
    <property type="project" value="UniProtKB-KW"/>
</dbReference>
<keyword evidence="4" id="KW-0443">Lipid metabolism</keyword>
<comment type="caution">
    <text evidence="8">The sequence shown here is derived from an EMBL/GenBank/DDBJ whole genome shotgun (WGS) entry which is preliminary data.</text>
</comment>
<feature type="region of interest" description="Disordered" evidence="5">
    <location>
        <begin position="1"/>
        <end position="21"/>
    </location>
</feature>
<sequence length="558" mass="61236">MPTTAQPRRVTGAPSTMGDDHQLNTTTLIRHAARTYGEQPIVYRTADDGWAKYSYADAYARIQRGANLLTDLGVVPGDRVGVLDWNSRRHFELYWSIPGTGAVMIQINLRLGPEDLSYVLTDSETTVVCVDESLLPIAEAVAPLVSQVRTWVIMSDRPMSEITTSLDNAVHFEDLLAVSEETFEWPEIDESSAFAACYTTGTTGRPKGVFYSHRSVCLHTYALTQATGMGVGDCVMLITPMFHGSGWGLPQAAAYNAAGIVLPGRYRAEDTKPLVDAMIREKVTVANGAPAIFNPMLEYLKTMGTPPDFTGARFMSGATEPSLTLMQGLYELTGAEVVHAYGATETSPLVTLNRFKPSVRESMSDEQLFELKRKQGLPVSGVDIVIIDGIGNIAPHDGNSQGEICVRGPWITTSYNAMSEDELEGRFIDGYWRSGDAGTIDEHGYLKVTDRIKDVIKSGGEWISSIDMENLLLSHEDIADAVVVGLAHPKWQERPFVLAVPNPGHTIVLDSVHAHLSSAFADWQLPEAIEVVEEIPRTSVGKFDKKRIRAEYADYYNA</sequence>
<evidence type="ECO:0000259" key="6">
    <source>
        <dbReference type="Pfam" id="PF00501"/>
    </source>
</evidence>
<evidence type="ECO:0000259" key="7">
    <source>
        <dbReference type="Pfam" id="PF13193"/>
    </source>
</evidence>
<evidence type="ECO:0000256" key="3">
    <source>
        <dbReference type="ARBA" id="ARBA00022832"/>
    </source>
</evidence>
<feature type="domain" description="AMP-dependent synthetase/ligase" evidence="6">
    <location>
        <begin position="30"/>
        <end position="415"/>
    </location>
</feature>
<accession>A0A2A3X9T8</accession>
<dbReference type="InterPro" id="IPR000873">
    <property type="entry name" value="AMP-dep_synth/lig_dom"/>
</dbReference>
<evidence type="ECO:0000256" key="4">
    <source>
        <dbReference type="ARBA" id="ARBA00023098"/>
    </source>
</evidence>
<evidence type="ECO:0000313" key="9">
    <source>
        <dbReference type="Proteomes" id="UP000218377"/>
    </source>
</evidence>
<dbReference type="EMBL" id="NRGX01000001">
    <property type="protein sequence ID" value="PCC20470.1"/>
    <property type="molecule type" value="Genomic_DNA"/>
</dbReference>
<protein>
    <submittedName>
        <fullName evidence="8">AMP-dependent synthetase</fullName>
    </submittedName>
</protein>
<dbReference type="InterPro" id="IPR045851">
    <property type="entry name" value="AMP-bd_C_sf"/>
</dbReference>
<reference evidence="8 9" key="1">
    <citation type="journal article" date="2017" name="Elife">
        <title>Extensive horizontal gene transfer in cheese-associated bacteria.</title>
        <authorList>
            <person name="Bonham K.S."/>
            <person name="Wolfe B.E."/>
            <person name="Dutton R.J."/>
        </authorList>
    </citation>
    <scope>NUCLEOTIDE SEQUENCE [LARGE SCALE GENOMIC DNA]</scope>
    <source>
        <strain evidence="8 9">JB5</strain>
    </source>
</reference>
<comment type="similarity">
    <text evidence="1">Belongs to the ATP-dependent AMP-binding enzyme family.</text>
</comment>
<evidence type="ECO:0000256" key="2">
    <source>
        <dbReference type="ARBA" id="ARBA00022598"/>
    </source>
</evidence>
<dbReference type="Proteomes" id="UP000218377">
    <property type="component" value="Unassembled WGS sequence"/>
</dbReference>
<keyword evidence="2" id="KW-0436">Ligase</keyword>
<name>A0A2A3X9T8_BREAU</name>
<evidence type="ECO:0000256" key="1">
    <source>
        <dbReference type="ARBA" id="ARBA00006432"/>
    </source>
</evidence>
<proteinExistence type="inferred from homology"/>
<dbReference type="PANTHER" id="PTHR43859:SF4">
    <property type="entry name" value="BUTANOATE--COA LIGASE AAE1-RELATED"/>
    <property type="match status" value="1"/>
</dbReference>
<evidence type="ECO:0000313" key="8">
    <source>
        <dbReference type="EMBL" id="PCC20470.1"/>
    </source>
</evidence>
<dbReference type="Gene3D" id="3.30.300.30">
    <property type="match status" value="1"/>
</dbReference>
<dbReference type="InterPro" id="IPR042099">
    <property type="entry name" value="ANL_N_sf"/>
</dbReference>
<keyword evidence="3" id="KW-0276">Fatty acid metabolism</keyword>
<organism evidence="8 9">
    <name type="scientific">Brevibacterium aurantiacum</name>
    <dbReference type="NCBI Taxonomy" id="273384"/>
    <lineage>
        <taxon>Bacteria</taxon>
        <taxon>Bacillati</taxon>
        <taxon>Actinomycetota</taxon>
        <taxon>Actinomycetes</taxon>
        <taxon>Micrococcales</taxon>
        <taxon>Brevibacteriaceae</taxon>
        <taxon>Brevibacterium</taxon>
    </lineage>
</organism>
<dbReference type="InterPro" id="IPR025110">
    <property type="entry name" value="AMP-bd_C"/>
</dbReference>
<gene>
    <name evidence="8" type="ORF">CIK79_10775</name>
</gene>
<dbReference type="PANTHER" id="PTHR43859">
    <property type="entry name" value="ACYL-ACTIVATING ENZYME"/>
    <property type="match status" value="1"/>
</dbReference>
<dbReference type="SUPFAM" id="SSF56801">
    <property type="entry name" value="Acetyl-CoA synthetase-like"/>
    <property type="match status" value="1"/>
</dbReference>
<dbReference type="Gene3D" id="3.40.50.12780">
    <property type="entry name" value="N-terminal domain of ligase-like"/>
    <property type="match status" value="1"/>
</dbReference>
<evidence type="ECO:0000256" key="5">
    <source>
        <dbReference type="SAM" id="MobiDB-lite"/>
    </source>
</evidence>
<dbReference type="AlphaFoldDB" id="A0A2A3X9T8"/>
<dbReference type="Pfam" id="PF00501">
    <property type="entry name" value="AMP-binding"/>
    <property type="match status" value="1"/>
</dbReference>
<dbReference type="Pfam" id="PF13193">
    <property type="entry name" value="AMP-binding_C"/>
    <property type="match status" value="1"/>
</dbReference>
<dbReference type="NCBIfam" id="NF004837">
    <property type="entry name" value="PRK06187.1"/>
    <property type="match status" value="1"/>
</dbReference>
<feature type="domain" description="AMP-binding enzyme C-terminal" evidence="7">
    <location>
        <begin position="468"/>
        <end position="542"/>
    </location>
</feature>